<dbReference type="EMBL" id="CP042476">
    <property type="protein sequence ID" value="QED37828.1"/>
    <property type="molecule type" value="Genomic_DNA"/>
</dbReference>
<accession>A0A5B8YKT7</accession>
<dbReference type="AlphaFoldDB" id="A0A5B8YKT7"/>
<gene>
    <name evidence="1" type="ORF">FK178_08875</name>
</gene>
<dbReference type="Proteomes" id="UP000321954">
    <property type="component" value="Chromosome"/>
</dbReference>
<dbReference type="InterPro" id="IPR029058">
    <property type="entry name" value="AB_hydrolase_fold"/>
</dbReference>
<dbReference type="SUPFAM" id="SSF53474">
    <property type="entry name" value="alpha/beta-Hydrolases"/>
    <property type="match status" value="1"/>
</dbReference>
<evidence type="ECO:0000313" key="2">
    <source>
        <dbReference type="Proteomes" id="UP000321954"/>
    </source>
</evidence>
<organism evidence="1 2">
    <name type="scientific">Antarcticibacterium arcticum</name>
    <dbReference type="NCBI Taxonomy" id="2585771"/>
    <lineage>
        <taxon>Bacteria</taxon>
        <taxon>Pseudomonadati</taxon>
        <taxon>Bacteroidota</taxon>
        <taxon>Flavobacteriia</taxon>
        <taxon>Flavobacteriales</taxon>
        <taxon>Flavobacteriaceae</taxon>
        <taxon>Antarcticibacterium</taxon>
    </lineage>
</organism>
<evidence type="ECO:0008006" key="3">
    <source>
        <dbReference type="Google" id="ProtNLM"/>
    </source>
</evidence>
<name>A0A5B8YKT7_9FLAO</name>
<sequence>MVKYIYLILIFFGLQAGLAQEITLRKGVVIDTLSINDSIAETYSIYLPTTFTTQQRWPVIFVFDPNGRGNRAAQLFRQAAEAQGYIIAASNDIKENETLLNNVKIATRLMNTVFNYFPIDNKMVYTSGFAEGARVASVMPTVFPVVQGVLAIGDSWVNVDYINKNAKFSFLGMAGYKDAKYHTVMETARFLESAKLQSNFYPFDGGKEWPSAEVLNNAIGNLTLNAMAKGFRAKDSVLIESLYTEELETAESLRRGMQFFKAHELLSLMERKYAVHGKSSLIKEKLKDLGKERLYKNQRRDYSNAAAREADLMERYYYFLNEDVISANFENLGWWSQQIKELKDLQASNNIADAEMAFRLEGLLQDLAKSFFRELQEAKAAIDPLIFTAILQTIFEKENPEGYKNIISLSSQDGDYYTALLYLEDLLKTGYKDMDSLYEIPGTLDLKMSPEYNSLIKQYLGNSKYYNN</sequence>
<proteinExistence type="predicted"/>
<dbReference type="KEGG" id="anp:FK178_08875"/>
<keyword evidence="2" id="KW-1185">Reference proteome</keyword>
<protein>
    <recommendedName>
        <fullName evidence="3">Alpha/beta hydrolase</fullName>
    </recommendedName>
</protein>
<dbReference type="OrthoDB" id="1123157at2"/>
<dbReference type="Gene3D" id="3.40.50.1820">
    <property type="entry name" value="alpha/beta hydrolase"/>
    <property type="match status" value="1"/>
</dbReference>
<reference evidence="1 2" key="1">
    <citation type="submission" date="2019-08" db="EMBL/GenBank/DDBJ databases">
        <title>Antarcticibacterium arcticum sp. nov., a bacterium isolated from marine sediment of the Canadian Beaufort Sea.</title>
        <authorList>
            <person name="Lee Y.M."/>
            <person name="Baek K."/>
            <person name="Lee D.-H."/>
            <person name="Shin S.C."/>
            <person name="Jin Y.K."/>
            <person name="Park Y."/>
        </authorList>
    </citation>
    <scope>NUCLEOTIDE SEQUENCE [LARGE SCALE GENOMIC DNA]</scope>
    <source>
        <strain evidence="1 2">PAMC 28998</strain>
    </source>
</reference>
<evidence type="ECO:0000313" key="1">
    <source>
        <dbReference type="EMBL" id="QED37828.1"/>
    </source>
</evidence>